<sequence>MQQRYVTLPDGTKVPALGQGTWFMGESQSHAEQEITTLKMGIEMGLSLIDTAEMYADGGAEMVVGKAIKGIRDPLFIVSKVLPYHATYQGTIDACQRSLKRLQTDYLDLYLLHWPGTVPLNQTVDAMQTLIMQGKIKRWGVSNFDVDGLLPLIQAIDDKQLMTNQVLYNLSRRGIEFDLLPWSRQHHLPTMAYSPIEQGRILTHPALIHVAKQHNVEPAQIALAWVLRTPDMIAIPKTSSPDHLRANFQALAINLSDDDLACLDSTFLPPSRKKPLEML</sequence>
<dbReference type="Proteomes" id="UP001500171">
    <property type="component" value="Unassembled WGS sequence"/>
</dbReference>
<protein>
    <submittedName>
        <fullName evidence="2">Aldo/keto reductase</fullName>
    </submittedName>
</protein>
<dbReference type="SUPFAM" id="SSF51430">
    <property type="entry name" value="NAD(P)-linked oxidoreductase"/>
    <property type="match status" value="1"/>
</dbReference>
<dbReference type="Gene3D" id="3.20.20.100">
    <property type="entry name" value="NADP-dependent oxidoreductase domain"/>
    <property type="match status" value="1"/>
</dbReference>
<dbReference type="Pfam" id="PF00248">
    <property type="entry name" value="Aldo_ket_red"/>
    <property type="match status" value="1"/>
</dbReference>
<keyword evidence="3" id="KW-1185">Reference proteome</keyword>
<accession>A0ABP9N3G5</accession>
<name>A0ABP9N3G5_9GAMM</name>
<evidence type="ECO:0000313" key="2">
    <source>
        <dbReference type="EMBL" id="GAA5108670.1"/>
    </source>
</evidence>
<dbReference type="PIRSF" id="PIRSF000097">
    <property type="entry name" value="AKR"/>
    <property type="match status" value="1"/>
</dbReference>
<dbReference type="InterPro" id="IPR020471">
    <property type="entry name" value="AKR"/>
</dbReference>
<feature type="domain" description="NADP-dependent oxidoreductase" evidence="1">
    <location>
        <begin position="17"/>
        <end position="265"/>
    </location>
</feature>
<dbReference type="PANTHER" id="PTHR43638:SF3">
    <property type="entry name" value="ALDEHYDE REDUCTASE"/>
    <property type="match status" value="1"/>
</dbReference>
<comment type="caution">
    <text evidence="2">The sequence shown here is derived from an EMBL/GenBank/DDBJ whole genome shotgun (WGS) entry which is preliminary data.</text>
</comment>
<dbReference type="CDD" id="cd19138">
    <property type="entry name" value="AKR_YeaE"/>
    <property type="match status" value="1"/>
</dbReference>
<dbReference type="PANTHER" id="PTHR43638">
    <property type="entry name" value="OXIDOREDUCTASE, ALDO/KETO REDUCTASE FAMILY PROTEIN"/>
    <property type="match status" value="1"/>
</dbReference>
<gene>
    <name evidence="2" type="ORF">GCM10023211_11210</name>
</gene>
<evidence type="ECO:0000259" key="1">
    <source>
        <dbReference type="Pfam" id="PF00248"/>
    </source>
</evidence>
<evidence type="ECO:0000313" key="3">
    <source>
        <dbReference type="Proteomes" id="UP001500171"/>
    </source>
</evidence>
<dbReference type="InterPro" id="IPR036812">
    <property type="entry name" value="NAD(P)_OxRdtase_dom_sf"/>
</dbReference>
<dbReference type="InterPro" id="IPR023210">
    <property type="entry name" value="NADP_OxRdtase_dom"/>
</dbReference>
<dbReference type="PRINTS" id="PR00069">
    <property type="entry name" value="ALDKETRDTASE"/>
</dbReference>
<reference evidence="3" key="1">
    <citation type="journal article" date="2019" name="Int. J. Syst. Evol. Microbiol.">
        <title>The Global Catalogue of Microorganisms (GCM) 10K type strain sequencing project: providing services to taxonomists for standard genome sequencing and annotation.</title>
        <authorList>
            <consortium name="The Broad Institute Genomics Platform"/>
            <consortium name="The Broad Institute Genome Sequencing Center for Infectious Disease"/>
            <person name="Wu L."/>
            <person name="Ma J."/>
        </authorList>
    </citation>
    <scope>NUCLEOTIDE SEQUENCE [LARGE SCALE GENOMIC DNA]</scope>
    <source>
        <strain evidence="3">JCM 18050</strain>
    </source>
</reference>
<dbReference type="EMBL" id="BAABHY010000001">
    <property type="protein sequence ID" value="GAA5108670.1"/>
    <property type="molecule type" value="Genomic_DNA"/>
</dbReference>
<organism evidence="2 3">
    <name type="scientific">Orbus sasakiae</name>
    <dbReference type="NCBI Taxonomy" id="1078475"/>
    <lineage>
        <taxon>Bacteria</taxon>
        <taxon>Pseudomonadati</taxon>
        <taxon>Pseudomonadota</taxon>
        <taxon>Gammaproteobacteria</taxon>
        <taxon>Orbales</taxon>
        <taxon>Orbaceae</taxon>
        <taxon>Orbus</taxon>
    </lineage>
</organism>
<proteinExistence type="predicted"/>